<feature type="domain" description="Plastocyanin-like" evidence="16">
    <location>
        <begin position="34"/>
        <end position="154"/>
    </location>
</feature>
<dbReference type="InterPro" id="IPR002355">
    <property type="entry name" value="Cu_oxidase_Cu_BS"/>
</dbReference>
<keyword evidence="18" id="KW-1185">Reference proteome</keyword>
<dbReference type="PROSITE" id="PS00080">
    <property type="entry name" value="MULTICOPPER_OXIDASE2"/>
    <property type="match status" value="1"/>
</dbReference>
<evidence type="ECO:0000256" key="9">
    <source>
        <dbReference type="ARBA" id="ARBA00023008"/>
    </source>
</evidence>
<dbReference type="PANTHER" id="PTHR11709:SF511">
    <property type="entry name" value="LACCASE"/>
    <property type="match status" value="1"/>
</dbReference>
<dbReference type="InterPro" id="IPR045087">
    <property type="entry name" value="Cu-oxidase_fam"/>
</dbReference>
<name>A0AAD5V4L0_9APHY</name>
<gene>
    <name evidence="17" type="ORF">NLI96_g7061</name>
</gene>
<dbReference type="InterPro" id="IPR011706">
    <property type="entry name" value="Cu-oxidase_C"/>
</dbReference>
<dbReference type="Gene3D" id="2.60.40.420">
    <property type="entry name" value="Cupredoxins - blue copper proteins"/>
    <property type="match status" value="3"/>
</dbReference>
<evidence type="ECO:0000256" key="12">
    <source>
        <dbReference type="SAM" id="MobiDB-lite"/>
    </source>
</evidence>
<dbReference type="GO" id="GO:0005507">
    <property type="term" value="F:copper ion binding"/>
    <property type="evidence" value="ECO:0007669"/>
    <property type="project" value="InterPro"/>
</dbReference>
<dbReference type="PROSITE" id="PS00079">
    <property type="entry name" value="MULTICOPPER_OXIDASE1"/>
    <property type="match status" value="2"/>
</dbReference>
<dbReference type="Pfam" id="PF00394">
    <property type="entry name" value="Cu-oxidase"/>
    <property type="match status" value="1"/>
</dbReference>
<evidence type="ECO:0000313" key="17">
    <source>
        <dbReference type="EMBL" id="KAJ3482308.1"/>
    </source>
</evidence>
<dbReference type="GO" id="GO:0052716">
    <property type="term" value="F:hydroquinone:oxygen oxidoreductase activity"/>
    <property type="evidence" value="ECO:0007669"/>
    <property type="project" value="UniProtKB-EC"/>
</dbReference>
<evidence type="ECO:0000256" key="13">
    <source>
        <dbReference type="SAM" id="SignalP"/>
    </source>
</evidence>
<evidence type="ECO:0000256" key="10">
    <source>
        <dbReference type="ARBA" id="ARBA00023157"/>
    </source>
</evidence>
<feature type="region of interest" description="Disordered" evidence="12">
    <location>
        <begin position="179"/>
        <end position="200"/>
    </location>
</feature>
<evidence type="ECO:0000259" key="15">
    <source>
        <dbReference type="Pfam" id="PF07731"/>
    </source>
</evidence>
<dbReference type="Pfam" id="PF07731">
    <property type="entry name" value="Cu-oxidase_2"/>
    <property type="match status" value="1"/>
</dbReference>
<sequence length="507" mass="55329">MGFSRSLTVIVLLFFELAFSGQAATIGPVADLHITNAVISPDGHNRTAILAGGSYPGPLIRANKGDNFQINVINELTDEEMMTSTSVHWHGLFQAGTNWADGGVSVNQCPITPGTSFLYDFKAGTQAGTFLYHSHTSTQYCNGLVGPLVVYDPHDPHRYLYDVDDESTILSLSEWYHSPPSPHGKPPSPDSTLINGLGRYSEGPKSPLTVITVKRGKRYRFRLISMACHPTYQFNIDNHYMKVIEVEGTNSIPLPVDNIEIWPGQRYSFVVHANQPVGNYWIRAKPNYGNDTYIGGLNSAILRYVGAPEEEPTTVQTGGHNTLQESHLHPLVPKPVPGLPFPGGVDYALNLAFSFDKGLFYVNGATFVPPSVPALLQIFSGTRNAQDLLPSNSVYSLPPNATIEITMPGIAGGGHPMHLHGHNFWVVQSAQSLPNYVNPILRDVVDIGGVGDNVTIRFQTNNPGPWFLHCHIDFHLVGGMAIVLAEDINGTAAANPAPVEWEQMCQF</sequence>
<comment type="subcellular location">
    <subcellularLocation>
        <location evidence="3">Secreted</location>
    </subcellularLocation>
</comment>
<dbReference type="AlphaFoldDB" id="A0AAD5V4L0"/>
<dbReference type="PANTHER" id="PTHR11709">
    <property type="entry name" value="MULTI-COPPER OXIDASE"/>
    <property type="match status" value="1"/>
</dbReference>
<dbReference type="Pfam" id="PF07732">
    <property type="entry name" value="Cu-oxidase_3"/>
    <property type="match status" value="1"/>
</dbReference>
<evidence type="ECO:0000256" key="2">
    <source>
        <dbReference type="ARBA" id="ARBA00001935"/>
    </source>
</evidence>
<evidence type="ECO:0000256" key="8">
    <source>
        <dbReference type="ARBA" id="ARBA00023002"/>
    </source>
</evidence>
<dbReference type="SUPFAM" id="SSF49503">
    <property type="entry name" value="Cupredoxins"/>
    <property type="match status" value="3"/>
</dbReference>
<evidence type="ECO:0000256" key="7">
    <source>
        <dbReference type="ARBA" id="ARBA00022723"/>
    </source>
</evidence>
<feature type="signal peptide" evidence="13">
    <location>
        <begin position="1"/>
        <end position="23"/>
    </location>
</feature>
<keyword evidence="13" id="KW-0732">Signal</keyword>
<dbReference type="CDD" id="cd13903">
    <property type="entry name" value="CuRO_3_Tv-LCC_like"/>
    <property type="match status" value="1"/>
</dbReference>
<organism evidence="17 18">
    <name type="scientific">Meripilus lineatus</name>
    <dbReference type="NCBI Taxonomy" id="2056292"/>
    <lineage>
        <taxon>Eukaryota</taxon>
        <taxon>Fungi</taxon>
        <taxon>Dikarya</taxon>
        <taxon>Basidiomycota</taxon>
        <taxon>Agaricomycotina</taxon>
        <taxon>Agaricomycetes</taxon>
        <taxon>Polyporales</taxon>
        <taxon>Meripilaceae</taxon>
        <taxon>Meripilus</taxon>
    </lineage>
</organism>
<keyword evidence="10" id="KW-1015">Disulfide bond</keyword>
<dbReference type="Proteomes" id="UP001212997">
    <property type="component" value="Unassembled WGS sequence"/>
</dbReference>
<dbReference type="EC" id="1.10.3.2" evidence="5"/>
<evidence type="ECO:0000259" key="16">
    <source>
        <dbReference type="Pfam" id="PF07732"/>
    </source>
</evidence>
<keyword evidence="9" id="KW-0186">Copper</keyword>
<evidence type="ECO:0000256" key="3">
    <source>
        <dbReference type="ARBA" id="ARBA00004613"/>
    </source>
</evidence>
<dbReference type="FunFam" id="2.60.40.420:FF:000045">
    <property type="entry name" value="Laccase 2"/>
    <property type="match status" value="1"/>
</dbReference>
<evidence type="ECO:0000313" key="18">
    <source>
        <dbReference type="Proteomes" id="UP001212997"/>
    </source>
</evidence>
<keyword evidence="11" id="KW-0325">Glycoprotein</keyword>
<dbReference type="EMBL" id="JANAWD010000279">
    <property type="protein sequence ID" value="KAJ3482308.1"/>
    <property type="molecule type" value="Genomic_DNA"/>
</dbReference>
<protein>
    <recommendedName>
        <fullName evidence="5">laccase</fullName>
        <ecNumber evidence="5">1.10.3.2</ecNumber>
    </recommendedName>
</protein>
<keyword evidence="8" id="KW-0560">Oxidoreductase</keyword>
<comment type="caution">
    <text evidence="17">The sequence shown here is derived from an EMBL/GenBank/DDBJ whole genome shotgun (WGS) entry which is preliminary data.</text>
</comment>
<feature type="chain" id="PRO_5041992462" description="laccase" evidence="13">
    <location>
        <begin position="24"/>
        <end position="507"/>
    </location>
</feature>
<dbReference type="GO" id="GO:0005576">
    <property type="term" value="C:extracellular region"/>
    <property type="evidence" value="ECO:0007669"/>
    <property type="project" value="UniProtKB-SubCell"/>
</dbReference>
<evidence type="ECO:0000256" key="6">
    <source>
        <dbReference type="ARBA" id="ARBA00022525"/>
    </source>
</evidence>
<accession>A0AAD5V4L0</accession>
<proteinExistence type="inferred from homology"/>
<feature type="domain" description="Plastocyanin-like" evidence="15">
    <location>
        <begin position="368"/>
        <end position="487"/>
    </location>
</feature>
<dbReference type="InterPro" id="IPR033138">
    <property type="entry name" value="Cu_oxidase_CS"/>
</dbReference>
<comment type="cofactor">
    <cofactor evidence="2">
        <name>Cu cation</name>
        <dbReference type="ChEBI" id="CHEBI:23378"/>
    </cofactor>
</comment>
<feature type="domain" description="Plastocyanin-like" evidence="14">
    <location>
        <begin position="166"/>
        <end position="307"/>
    </location>
</feature>
<feature type="compositionally biased region" description="Pro residues" evidence="12">
    <location>
        <begin position="179"/>
        <end position="189"/>
    </location>
</feature>
<evidence type="ECO:0000256" key="4">
    <source>
        <dbReference type="ARBA" id="ARBA00010609"/>
    </source>
</evidence>
<keyword evidence="7" id="KW-0479">Metal-binding</keyword>
<dbReference type="InterPro" id="IPR008972">
    <property type="entry name" value="Cupredoxin"/>
</dbReference>
<evidence type="ECO:0000256" key="5">
    <source>
        <dbReference type="ARBA" id="ARBA00012297"/>
    </source>
</evidence>
<keyword evidence="6" id="KW-0964">Secreted</keyword>
<evidence type="ECO:0000256" key="1">
    <source>
        <dbReference type="ARBA" id="ARBA00000349"/>
    </source>
</evidence>
<comment type="catalytic activity">
    <reaction evidence="1">
        <text>4 hydroquinone + O2 = 4 benzosemiquinone + 2 H2O</text>
        <dbReference type="Rhea" id="RHEA:11276"/>
        <dbReference type="ChEBI" id="CHEBI:15377"/>
        <dbReference type="ChEBI" id="CHEBI:15379"/>
        <dbReference type="ChEBI" id="CHEBI:17594"/>
        <dbReference type="ChEBI" id="CHEBI:17977"/>
        <dbReference type="EC" id="1.10.3.2"/>
    </reaction>
</comment>
<evidence type="ECO:0000259" key="14">
    <source>
        <dbReference type="Pfam" id="PF00394"/>
    </source>
</evidence>
<evidence type="ECO:0000256" key="11">
    <source>
        <dbReference type="ARBA" id="ARBA00023180"/>
    </source>
</evidence>
<reference evidence="17" key="1">
    <citation type="submission" date="2022-07" db="EMBL/GenBank/DDBJ databases">
        <title>Genome Sequence of Physisporinus lineatus.</title>
        <authorList>
            <person name="Buettner E."/>
        </authorList>
    </citation>
    <scope>NUCLEOTIDE SEQUENCE</scope>
    <source>
        <strain evidence="17">VT162</strain>
    </source>
</reference>
<dbReference type="InterPro" id="IPR001117">
    <property type="entry name" value="Cu-oxidase_2nd"/>
</dbReference>
<comment type="similarity">
    <text evidence="4">Belongs to the multicopper oxidase family.</text>
</comment>
<dbReference type="InterPro" id="IPR011707">
    <property type="entry name" value="Cu-oxidase-like_N"/>
</dbReference>